<evidence type="ECO:0000256" key="1">
    <source>
        <dbReference type="ARBA" id="ARBA00023015"/>
    </source>
</evidence>
<gene>
    <name evidence="5" type="ORF">SAMN04515677_101106</name>
</gene>
<name>A0A1G9I4P2_9FIRM</name>
<dbReference type="STRING" id="1121325.SAMN04515677_101106"/>
<feature type="domain" description="HTH marR-type" evidence="4">
    <location>
        <begin position="4"/>
        <end position="139"/>
    </location>
</feature>
<dbReference type="GO" id="GO:0003700">
    <property type="term" value="F:DNA-binding transcription factor activity"/>
    <property type="evidence" value="ECO:0007669"/>
    <property type="project" value="InterPro"/>
</dbReference>
<reference evidence="5 6" key="1">
    <citation type="submission" date="2016-10" db="EMBL/GenBank/DDBJ databases">
        <authorList>
            <person name="de Groot N.N."/>
        </authorList>
    </citation>
    <scope>NUCLEOTIDE SEQUENCE [LARGE SCALE GENOMIC DNA]</scope>
    <source>
        <strain evidence="5 6">DSM 797</strain>
    </source>
</reference>
<dbReference type="PANTHER" id="PTHR42756:SF1">
    <property type="entry name" value="TRANSCRIPTIONAL REPRESSOR OF EMRAB OPERON"/>
    <property type="match status" value="1"/>
</dbReference>
<dbReference type="Pfam" id="PF01047">
    <property type="entry name" value="MarR"/>
    <property type="match status" value="1"/>
</dbReference>
<dbReference type="InterPro" id="IPR000835">
    <property type="entry name" value="HTH_MarR-typ"/>
</dbReference>
<dbReference type="PRINTS" id="PR00598">
    <property type="entry name" value="HTHMARR"/>
</dbReference>
<proteinExistence type="predicted"/>
<dbReference type="EMBL" id="FNGW01000001">
    <property type="protein sequence ID" value="SDL20217.1"/>
    <property type="molecule type" value="Genomic_DNA"/>
</dbReference>
<keyword evidence="2 5" id="KW-0238">DNA-binding</keyword>
<dbReference type="RefSeq" id="WP_092721812.1">
    <property type="nucleotide sequence ID" value="NZ_FNGW01000001.1"/>
</dbReference>
<evidence type="ECO:0000313" key="5">
    <source>
        <dbReference type="EMBL" id="SDL20217.1"/>
    </source>
</evidence>
<dbReference type="AlphaFoldDB" id="A0A1G9I4P2"/>
<dbReference type="PROSITE" id="PS50995">
    <property type="entry name" value="HTH_MARR_2"/>
    <property type="match status" value="1"/>
</dbReference>
<organism evidence="5 6">
    <name type="scientific">Romboutsia lituseburensis DSM 797</name>
    <dbReference type="NCBI Taxonomy" id="1121325"/>
    <lineage>
        <taxon>Bacteria</taxon>
        <taxon>Bacillati</taxon>
        <taxon>Bacillota</taxon>
        <taxon>Clostridia</taxon>
        <taxon>Peptostreptococcales</taxon>
        <taxon>Peptostreptococcaceae</taxon>
        <taxon>Romboutsia</taxon>
    </lineage>
</organism>
<keyword evidence="6" id="KW-1185">Reference proteome</keyword>
<dbReference type="GO" id="GO:0003677">
    <property type="term" value="F:DNA binding"/>
    <property type="evidence" value="ECO:0007669"/>
    <property type="project" value="UniProtKB-KW"/>
</dbReference>
<accession>A0A1G9I4P2</accession>
<evidence type="ECO:0000259" key="4">
    <source>
        <dbReference type="PROSITE" id="PS50995"/>
    </source>
</evidence>
<dbReference type="Proteomes" id="UP000199068">
    <property type="component" value="Unassembled WGS sequence"/>
</dbReference>
<keyword evidence="3" id="KW-0804">Transcription</keyword>
<dbReference type="SUPFAM" id="SSF46785">
    <property type="entry name" value="Winged helix' DNA-binding domain"/>
    <property type="match status" value="1"/>
</dbReference>
<keyword evidence="1" id="KW-0805">Transcription regulation</keyword>
<protein>
    <submittedName>
        <fullName evidence="5">DNA-binding transcriptional regulator, MarR family</fullName>
    </submittedName>
</protein>
<dbReference type="InterPro" id="IPR036390">
    <property type="entry name" value="WH_DNA-bd_sf"/>
</dbReference>
<evidence type="ECO:0000256" key="2">
    <source>
        <dbReference type="ARBA" id="ARBA00023125"/>
    </source>
</evidence>
<evidence type="ECO:0000313" key="6">
    <source>
        <dbReference type="Proteomes" id="UP000199068"/>
    </source>
</evidence>
<dbReference type="PANTHER" id="PTHR42756">
    <property type="entry name" value="TRANSCRIPTIONAL REGULATOR, MARR"/>
    <property type="match status" value="1"/>
</dbReference>
<evidence type="ECO:0000256" key="3">
    <source>
        <dbReference type="ARBA" id="ARBA00023163"/>
    </source>
</evidence>
<dbReference type="Gene3D" id="1.10.10.10">
    <property type="entry name" value="Winged helix-like DNA-binding domain superfamily/Winged helix DNA-binding domain"/>
    <property type="match status" value="1"/>
</dbReference>
<sequence length="144" mass="16386">MKKFQPIGDLIFFISKELKTRMDEGLKDRKLGQGQTSTIMAILKLKDTKDLGQDALSREMGINKANTSRNLAKLNQNGFINITPDLNDQRKKQIELTPKAFEEINSISKVLQNIHSDMIEGLSDEELTCTMNTLIKMRDNLCKK</sequence>
<dbReference type="SMART" id="SM00347">
    <property type="entry name" value="HTH_MARR"/>
    <property type="match status" value="1"/>
</dbReference>
<dbReference type="InterPro" id="IPR036388">
    <property type="entry name" value="WH-like_DNA-bd_sf"/>
</dbReference>